<dbReference type="InterPro" id="IPR006311">
    <property type="entry name" value="TAT_signal"/>
</dbReference>
<dbReference type="SUPFAM" id="SSF53822">
    <property type="entry name" value="Periplasmic binding protein-like I"/>
    <property type="match status" value="1"/>
</dbReference>
<evidence type="ECO:0000256" key="2">
    <source>
        <dbReference type="ARBA" id="ARBA00022729"/>
    </source>
</evidence>
<dbReference type="RefSeq" id="WP_346130668.1">
    <property type="nucleotide sequence ID" value="NZ_BAABBE010000008.1"/>
</dbReference>
<evidence type="ECO:0000313" key="5">
    <source>
        <dbReference type="Proteomes" id="UP001500711"/>
    </source>
</evidence>
<gene>
    <name evidence="4" type="ORF">GCM10022267_31480</name>
</gene>
<evidence type="ECO:0000313" key="4">
    <source>
        <dbReference type="EMBL" id="GAA3642577.1"/>
    </source>
</evidence>
<dbReference type="Proteomes" id="UP001500711">
    <property type="component" value="Unassembled WGS sequence"/>
</dbReference>
<keyword evidence="5" id="KW-1185">Reference proteome</keyword>
<dbReference type="PANTHER" id="PTHR30483:SF38">
    <property type="entry name" value="BLR7848 PROTEIN"/>
    <property type="match status" value="1"/>
</dbReference>
<reference evidence="5" key="1">
    <citation type="journal article" date="2019" name="Int. J. Syst. Evol. Microbiol.">
        <title>The Global Catalogue of Microorganisms (GCM) 10K type strain sequencing project: providing services to taxonomists for standard genome sequencing and annotation.</title>
        <authorList>
            <consortium name="The Broad Institute Genomics Platform"/>
            <consortium name="The Broad Institute Genome Sequencing Center for Infectious Disease"/>
            <person name="Wu L."/>
            <person name="Ma J."/>
        </authorList>
    </citation>
    <scope>NUCLEOTIDE SEQUENCE [LARGE SCALE GENOMIC DNA]</scope>
    <source>
        <strain evidence="5">JCM 17494</strain>
    </source>
</reference>
<dbReference type="InterPro" id="IPR051010">
    <property type="entry name" value="BCAA_transport"/>
</dbReference>
<dbReference type="PANTHER" id="PTHR30483">
    <property type="entry name" value="LEUCINE-SPECIFIC-BINDING PROTEIN"/>
    <property type="match status" value="1"/>
</dbReference>
<organism evidence="4 5">
    <name type="scientific">Lentzea roselyniae</name>
    <dbReference type="NCBI Taxonomy" id="531940"/>
    <lineage>
        <taxon>Bacteria</taxon>
        <taxon>Bacillati</taxon>
        <taxon>Actinomycetota</taxon>
        <taxon>Actinomycetes</taxon>
        <taxon>Pseudonocardiales</taxon>
        <taxon>Pseudonocardiaceae</taxon>
        <taxon>Lentzea</taxon>
    </lineage>
</organism>
<keyword evidence="2" id="KW-0732">Signal</keyword>
<name>A0ABP7AX37_9PSEU</name>
<proteinExistence type="inferred from homology"/>
<comment type="caution">
    <text evidence="4">The sequence shown here is derived from an EMBL/GenBank/DDBJ whole genome shotgun (WGS) entry which is preliminary data.</text>
</comment>
<comment type="similarity">
    <text evidence="1">Belongs to the leucine-binding protein family.</text>
</comment>
<dbReference type="Pfam" id="PF13458">
    <property type="entry name" value="Peripla_BP_6"/>
    <property type="match status" value="1"/>
</dbReference>
<protein>
    <recommendedName>
        <fullName evidence="3">Leucine-binding protein domain-containing protein</fullName>
    </recommendedName>
</protein>
<dbReference type="InterPro" id="IPR028081">
    <property type="entry name" value="Leu-bd"/>
</dbReference>
<accession>A0ABP7AX37</accession>
<sequence length="373" mass="39346">MVETRLSRRAVLGGAFAAAASPLVLQTSVAAQDQPPLRVGVLVDTSGPASIHGARQLLGVEHQAELIGRGVRLDVRDAQGDVANTRKAVAALIEDRVDALIGTSMPPTAAVVMEAAQATGVPLVVPTSPPPLPPFVFTSSPTSPQSRGGIMDALAAASVRRVGLLILDTLATDKALKVYEEQAAIRGLELAAVVKHTMTDTSLTQPMTALVNEKPDGIILATPPPFSALGVRAAHELKWDGVLCCGPPAGHPGFLERAGEAAEGVRVVAPWFVLGDRIPDNLPNSWAVRAFVESFTAKHGPVGTYVGFGADALAMLHHAYTGHRDRERARTTLEHMTFVGLTGVFRMTPDNHAGIDDAALTTLIVRKRQWAIL</sequence>
<dbReference type="Gene3D" id="3.40.50.2300">
    <property type="match status" value="2"/>
</dbReference>
<feature type="domain" description="Leucine-binding protein" evidence="3">
    <location>
        <begin position="36"/>
        <end position="362"/>
    </location>
</feature>
<dbReference type="PROSITE" id="PS51318">
    <property type="entry name" value="TAT"/>
    <property type="match status" value="1"/>
</dbReference>
<dbReference type="InterPro" id="IPR028082">
    <property type="entry name" value="Peripla_BP_I"/>
</dbReference>
<dbReference type="EMBL" id="BAABBE010000008">
    <property type="protein sequence ID" value="GAA3642577.1"/>
    <property type="molecule type" value="Genomic_DNA"/>
</dbReference>
<evidence type="ECO:0000256" key="1">
    <source>
        <dbReference type="ARBA" id="ARBA00010062"/>
    </source>
</evidence>
<evidence type="ECO:0000259" key="3">
    <source>
        <dbReference type="Pfam" id="PF13458"/>
    </source>
</evidence>